<evidence type="ECO:0000256" key="1">
    <source>
        <dbReference type="ARBA" id="ARBA00007159"/>
    </source>
</evidence>
<evidence type="ECO:0000313" key="5">
    <source>
        <dbReference type="EMBL" id="VFT88427.1"/>
    </source>
</evidence>
<dbReference type="OrthoDB" id="10265409at2759"/>
<comment type="similarity">
    <text evidence="1">Belongs to the DENND6 family.</text>
</comment>
<dbReference type="InterPro" id="IPR024224">
    <property type="entry name" value="DENND6"/>
</dbReference>
<reference evidence="4" key="2">
    <citation type="submission" date="2019-06" db="EMBL/GenBank/DDBJ databases">
        <title>Genomics analysis of Aphanomyces spp. identifies a new class of oomycete effector associated with host adaptation.</title>
        <authorList>
            <person name="Gaulin E."/>
        </authorList>
    </citation>
    <scope>NUCLEOTIDE SEQUENCE</scope>
    <source>
        <strain evidence="4">CBS 578.67</strain>
    </source>
</reference>
<feature type="region of interest" description="Disordered" evidence="2">
    <location>
        <begin position="393"/>
        <end position="430"/>
    </location>
</feature>
<dbReference type="GO" id="GO:0005085">
    <property type="term" value="F:guanyl-nucleotide exchange factor activity"/>
    <property type="evidence" value="ECO:0007669"/>
    <property type="project" value="InterPro"/>
</dbReference>
<feature type="region of interest" description="Disordered" evidence="2">
    <location>
        <begin position="472"/>
        <end position="495"/>
    </location>
</feature>
<accession>A0A485KTD0</accession>
<feature type="compositionally biased region" description="Low complexity" evidence="2">
    <location>
        <begin position="393"/>
        <end position="424"/>
    </location>
</feature>
<dbReference type="EMBL" id="CAADRA010005313">
    <property type="protein sequence ID" value="VFT88427.1"/>
    <property type="molecule type" value="Genomic_DNA"/>
</dbReference>
<dbReference type="GO" id="GO:0055037">
    <property type="term" value="C:recycling endosome"/>
    <property type="evidence" value="ECO:0007669"/>
    <property type="project" value="TreeGrafter"/>
</dbReference>
<sequence>MSDPAPPSNKWGVVAIASVIFDIDVGQSLEMLYPDAAPLSAEARQSIAYLALPHSNKHEEGDTQFSFRFRRQDPNTAVSASTSFYYGFVLFRQRKDTTRNRGYFQKSLVVITTLPFVGLYDRVLRIVGPLYFQVGNPLLQALFENIGHWPSPVPDSTMVLPVAGTFVTFVVPAVLGYDDAPSLYTQRWSLEQESFEVEHDDVADAVAADDDDDDGDDDGGTDAATTIVRNGKFCVHVGDHPPPLPSFADFLNTHELGMSFESVGLYSSFEGMEVCLWDLWQLAITGESLLIASPNSRVCSQAVLAFTSLLAPVPFHGDFRPYFTLYETDFNIMQKLHESQTLPTTVVGTTNPFFLKSLKHWPNALIFPFVDPVVKPNAGAMAPSKTSFTTMMQSDATTSAASSPSTSSMNEDVGSSTPSAATPAAMPPPTNILKQIKRKVALDTFSETEEPRLLTRTTRLVVPDRAVLRQLVEASSKPPTSDGDGEIKPGDEPPHVSINNALLRKHFKHLTERFLKPFEEYFGIWSNHMLTPTTPYMDITAFMKPFHAKDFLAALFSRPLKLPFALRTTRSKVKMLYARFIASPHFQPWFTYRRNECIKAFDAMLRSLRETISSKDLVVESSGAVMDKAACETLLLQIQKTMALEAAKTDPDDNHMLIMQKHFDDVTKKIDTSEGTTTSI</sequence>
<feature type="domain" description="UDENN" evidence="3">
    <location>
        <begin position="14"/>
        <end position="591"/>
    </location>
</feature>
<evidence type="ECO:0000256" key="2">
    <source>
        <dbReference type="SAM" id="MobiDB-lite"/>
    </source>
</evidence>
<dbReference type="Proteomes" id="UP000332933">
    <property type="component" value="Unassembled WGS sequence"/>
</dbReference>
<evidence type="ECO:0000259" key="3">
    <source>
        <dbReference type="PROSITE" id="PS50211"/>
    </source>
</evidence>
<dbReference type="InterPro" id="IPR037516">
    <property type="entry name" value="Tripartite_DENN"/>
</dbReference>
<dbReference type="PROSITE" id="PS50211">
    <property type="entry name" value="DENN"/>
    <property type="match status" value="1"/>
</dbReference>
<keyword evidence="6" id="KW-1185">Reference proteome</keyword>
<name>A0A485KTD0_9STRA</name>
<dbReference type="PANTHER" id="PTHR13677:SF0">
    <property type="entry name" value="LD41638P"/>
    <property type="match status" value="1"/>
</dbReference>
<reference evidence="5 6" key="1">
    <citation type="submission" date="2019-03" db="EMBL/GenBank/DDBJ databases">
        <authorList>
            <person name="Gaulin E."/>
            <person name="Dumas B."/>
        </authorList>
    </citation>
    <scope>NUCLEOTIDE SEQUENCE [LARGE SCALE GENOMIC DNA]</scope>
    <source>
        <strain evidence="5">CBS 568.67</strain>
    </source>
</reference>
<proteinExistence type="inferred from homology"/>
<evidence type="ECO:0000313" key="4">
    <source>
        <dbReference type="EMBL" id="KAF0697775.1"/>
    </source>
</evidence>
<organism evidence="5 6">
    <name type="scientific">Aphanomyces stellatus</name>
    <dbReference type="NCBI Taxonomy" id="120398"/>
    <lineage>
        <taxon>Eukaryota</taxon>
        <taxon>Sar</taxon>
        <taxon>Stramenopiles</taxon>
        <taxon>Oomycota</taxon>
        <taxon>Saprolegniomycetes</taxon>
        <taxon>Saprolegniales</taxon>
        <taxon>Verrucalvaceae</taxon>
        <taxon>Aphanomyces</taxon>
    </lineage>
</organism>
<gene>
    <name evidence="5" type="primary">Aste57867_11568</name>
    <name evidence="4" type="ORF">As57867_011525</name>
    <name evidence="5" type="ORF">ASTE57867_11568</name>
</gene>
<dbReference type="EMBL" id="VJMH01005292">
    <property type="protein sequence ID" value="KAF0697775.1"/>
    <property type="molecule type" value="Genomic_DNA"/>
</dbReference>
<dbReference type="PANTHER" id="PTHR13677">
    <property type="entry name" value="LD41638P"/>
    <property type="match status" value="1"/>
</dbReference>
<protein>
    <submittedName>
        <fullName evidence="5">Aste57867_11568 protein</fullName>
    </submittedName>
</protein>
<feature type="compositionally biased region" description="Basic and acidic residues" evidence="2">
    <location>
        <begin position="485"/>
        <end position="494"/>
    </location>
</feature>
<evidence type="ECO:0000313" key="6">
    <source>
        <dbReference type="Proteomes" id="UP000332933"/>
    </source>
</evidence>
<dbReference type="AlphaFoldDB" id="A0A485KTD0"/>